<dbReference type="InterPro" id="IPR009057">
    <property type="entry name" value="Homeodomain-like_sf"/>
</dbReference>
<keyword evidence="10 14" id="KW-0539">Nucleus</keyword>
<dbReference type="PANTHER" id="PTHR46892:SF3">
    <property type="entry name" value="VISUAL SYSTEM HOMEOBOX 2"/>
    <property type="match status" value="1"/>
</dbReference>
<comment type="similarity">
    <text evidence="2">Belongs to the paired homeobox family.</text>
</comment>
<evidence type="ECO:0000256" key="2">
    <source>
        <dbReference type="ARBA" id="ARBA00005733"/>
    </source>
</evidence>
<feature type="compositionally biased region" description="Basic and acidic residues" evidence="16">
    <location>
        <begin position="190"/>
        <end position="215"/>
    </location>
</feature>
<feature type="compositionally biased region" description="Low complexity" evidence="16">
    <location>
        <begin position="487"/>
        <end position="506"/>
    </location>
</feature>
<dbReference type="FunFam" id="1.10.10.60:FF:000383">
    <property type="entry name" value="box A-binding factor"/>
    <property type="match status" value="1"/>
</dbReference>
<evidence type="ECO:0000256" key="9">
    <source>
        <dbReference type="ARBA" id="ARBA00023163"/>
    </source>
</evidence>
<dbReference type="PANTHER" id="PTHR46892">
    <property type="entry name" value="VISUAL SYSTEM HOMEOBOX 2"/>
    <property type="match status" value="1"/>
</dbReference>
<dbReference type="InterPro" id="IPR001356">
    <property type="entry name" value="HD"/>
</dbReference>
<keyword evidence="9" id="KW-0804">Transcription</keyword>
<dbReference type="GO" id="GO:1990837">
    <property type="term" value="F:sequence-specific double-stranded DNA binding"/>
    <property type="evidence" value="ECO:0007669"/>
    <property type="project" value="TreeGrafter"/>
</dbReference>
<evidence type="ECO:0000256" key="16">
    <source>
        <dbReference type="SAM" id="MobiDB-lite"/>
    </source>
</evidence>
<evidence type="ECO:0000259" key="19">
    <source>
        <dbReference type="PROSITE" id="PS51496"/>
    </source>
</evidence>
<organism evidence="20">
    <name type="scientific">Bactrocera latifrons</name>
    <name type="common">Malaysian fruit fly</name>
    <name type="synonym">Chaetodacus latifrons</name>
    <dbReference type="NCBI Taxonomy" id="174628"/>
    <lineage>
        <taxon>Eukaryota</taxon>
        <taxon>Metazoa</taxon>
        <taxon>Ecdysozoa</taxon>
        <taxon>Arthropoda</taxon>
        <taxon>Hexapoda</taxon>
        <taxon>Insecta</taxon>
        <taxon>Pterygota</taxon>
        <taxon>Neoptera</taxon>
        <taxon>Endopterygota</taxon>
        <taxon>Diptera</taxon>
        <taxon>Brachycera</taxon>
        <taxon>Muscomorpha</taxon>
        <taxon>Tephritoidea</taxon>
        <taxon>Tephritidae</taxon>
        <taxon>Bactrocera</taxon>
        <taxon>Bactrocera</taxon>
    </lineage>
</organism>
<dbReference type="OrthoDB" id="6159439at2759"/>
<feature type="compositionally biased region" description="Polar residues" evidence="16">
    <location>
        <begin position="216"/>
        <end position="225"/>
    </location>
</feature>
<evidence type="ECO:0000256" key="13">
    <source>
        <dbReference type="ARBA" id="ARBA00031274"/>
    </source>
</evidence>
<keyword evidence="11" id="KW-0844">Vision</keyword>
<feature type="domain" description="CVC" evidence="19">
    <location>
        <begin position="131"/>
        <end position="187"/>
    </location>
</feature>
<sequence length="517" mass="56206">MFVLNCVSKARLEPTDARLTYREELSIKPYGFPQIKSFGIPGGCLAGPLSSKDFTLDGINGFGGKKKKKKRRHSRTIFTSYQLEKLEEAFKEAHYPDVYAREMLSLKTELPEDRIQVWFQNRRAKWRKTEKCWGRSTIMAEYGLYGAMVRHSLPLPETIIKSAKENESVAPWLLGMETESMHRKSIEAQQTFKDDSGVSDHEDSAGSKSNDEAHRLSSSTESLNVVSPGPTHERTHISSNATTPTATTASSSSPHIDLSSPSPPTSHASTASLALQLSPLQQHQRHLFQQVLVPPTAQPSYHPLMDAANASAGAATSKDFHMIMNTAVAAAAAAAAASGAATTAGGSGTGGAVSGLHHHGNGTAAAYATLDHDPDTFRNNSIACLRAKAQEHQARLLNSGLFLQVRSFAGFQANSHASSVSNSASSRAANTNKSNNNNEFIKIADNVGVGQTSPVNFVGICNTDGSGHNNNNIEFCLPIASALQQQQQHQQQRQQQQPRQQCQHPQIPKWLRIRLRP</sequence>
<dbReference type="CDD" id="cd00086">
    <property type="entry name" value="homeodomain"/>
    <property type="match status" value="1"/>
</dbReference>
<evidence type="ECO:0000256" key="8">
    <source>
        <dbReference type="ARBA" id="ARBA00023155"/>
    </source>
</evidence>
<feature type="region of interest" description="Disordered" evidence="16">
    <location>
        <begin position="190"/>
        <end position="271"/>
    </location>
</feature>
<keyword evidence="8 14" id="KW-0371">Homeobox</keyword>
<dbReference type="GO" id="GO:0000981">
    <property type="term" value="F:DNA-binding transcription factor activity, RNA polymerase II-specific"/>
    <property type="evidence" value="ECO:0007669"/>
    <property type="project" value="InterPro"/>
</dbReference>
<dbReference type="PROSITE" id="PS51496">
    <property type="entry name" value="CVC"/>
    <property type="match status" value="1"/>
</dbReference>
<evidence type="ECO:0000256" key="4">
    <source>
        <dbReference type="ARBA" id="ARBA00022473"/>
    </source>
</evidence>
<comment type="subcellular location">
    <subcellularLocation>
        <location evidence="1 14 15">Nucleus</location>
    </subcellularLocation>
</comment>
<dbReference type="PROSITE" id="PS50071">
    <property type="entry name" value="HOMEOBOX_2"/>
    <property type="match status" value="1"/>
</dbReference>
<evidence type="ECO:0000256" key="12">
    <source>
        <dbReference type="ARBA" id="ARBA00030203"/>
    </source>
</evidence>
<evidence type="ECO:0000256" key="6">
    <source>
        <dbReference type="ARBA" id="ARBA00023015"/>
    </source>
</evidence>
<evidence type="ECO:0000256" key="3">
    <source>
        <dbReference type="ARBA" id="ARBA00014891"/>
    </source>
</evidence>
<dbReference type="Gene3D" id="1.10.10.60">
    <property type="entry name" value="Homeodomain-like"/>
    <property type="match status" value="1"/>
</dbReference>
<reference evidence="20" key="1">
    <citation type="submission" date="2015-06" db="EMBL/GenBank/DDBJ databases">
        <authorList>
            <person name="Hoefler B.C."/>
            <person name="Straight P.D."/>
        </authorList>
    </citation>
    <scope>NUCLEOTIDE SEQUENCE</scope>
</reference>
<dbReference type="SMART" id="SM00389">
    <property type="entry name" value="HOX"/>
    <property type="match status" value="1"/>
</dbReference>
<dbReference type="InterPro" id="IPR023339">
    <property type="entry name" value="CVC"/>
</dbReference>
<evidence type="ECO:0000256" key="11">
    <source>
        <dbReference type="ARBA" id="ARBA00023305"/>
    </source>
</evidence>
<keyword evidence="7 14" id="KW-0238">DNA-binding</keyword>
<dbReference type="GO" id="GO:0007601">
    <property type="term" value="P:visual perception"/>
    <property type="evidence" value="ECO:0007669"/>
    <property type="project" value="UniProtKB-KW"/>
</dbReference>
<feature type="domain" description="OAR" evidence="18">
    <location>
        <begin position="380"/>
        <end position="393"/>
    </location>
</feature>
<name>A0A0K8TXY0_BACLA</name>
<protein>
    <recommendedName>
        <fullName evidence="3">Visual system homeobox 2</fullName>
    </recommendedName>
    <alternativeName>
        <fullName evidence="12">Ceh-10 homeodomain-containing homolog</fullName>
    </alternativeName>
    <alternativeName>
        <fullName evidence="13">Homeobox protein CHX10</fullName>
    </alternativeName>
</protein>
<accession>A0A0K8TXY0</accession>
<dbReference type="EMBL" id="GDHF01032995">
    <property type="protein sequence ID" value="JAI19319.1"/>
    <property type="molecule type" value="Transcribed_RNA"/>
</dbReference>
<keyword evidence="4" id="KW-0217">Developmental protein</keyword>
<dbReference type="InterPro" id="IPR003654">
    <property type="entry name" value="OAR_dom"/>
</dbReference>
<evidence type="ECO:0000256" key="10">
    <source>
        <dbReference type="ARBA" id="ARBA00023242"/>
    </source>
</evidence>
<evidence type="ECO:0000256" key="7">
    <source>
        <dbReference type="ARBA" id="ARBA00023125"/>
    </source>
</evidence>
<dbReference type="SUPFAM" id="SSF46689">
    <property type="entry name" value="Homeodomain-like"/>
    <property type="match status" value="1"/>
</dbReference>
<dbReference type="Pfam" id="PF00046">
    <property type="entry name" value="Homeodomain"/>
    <property type="match status" value="1"/>
</dbReference>
<keyword evidence="5" id="KW-0716">Sensory transduction</keyword>
<evidence type="ECO:0000259" key="17">
    <source>
        <dbReference type="PROSITE" id="PS50071"/>
    </source>
</evidence>
<feature type="domain" description="Homeobox" evidence="17">
    <location>
        <begin position="69"/>
        <end position="129"/>
    </location>
</feature>
<feature type="region of interest" description="Disordered" evidence="16">
    <location>
        <begin position="487"/>
        <end position="508"/>
    </location>
</feature>
<evidence type="ECO:0000259" key="18">
    <source>
        <dbReference type="PROSITE" id="PS50803"/>
    </source>
</evidence>
<dbReference type="InterPro" id="IPR017970">
    <property type="entry name" value="Homeobox_CS"/>
</dbReference>
<dbReference type="GO" id="GO:0005634">
    <property type="term" value="C:nucleus"/>
    <property type="evidence" value="ECO:0007669"/>
    <property type="project" value="UniProtKB-SubCell"/>
</dbReference>
<dbReference type="AlphaFoldDB" id="A0A0K8TXY0"/>
<evidence type="ECO:0000256" key="15">
    <source>
        <dbReference type="RuleBase" id="RU000682"/>
    </source>
</evidence>
<gene>
    <name evidence="20" type="primary">vsx1_1</name>
    <name evidence="20" type="ORF">c5_g2_i4</name>
</gene>
<dbReference type="Pfam" id="PF03826">
    <property type="entry name" value="OAR"/>
    <property type="match status" value="1"/>
</dbReference>
<dbReference type="PROSITE" id="PS50803">
    <property type="entry name" value="OAR"/>
    <property type="match status" value="1"/>
</dbReference>
<evidence type="ECO:0000256" key="1">
    <source>
        <dbReference type="ARBA" id="ARBA00004123"/>
    </source>
</evidence>
<keyword evidence="6" id="KW-0805">Transcription regulation</keyword>
<dbReference type="PROSITE" id="PS00027">
    <property type="entry name" value="HOMEOBOX_1"/>
    <property type="match status" value="1"/>
</dbReference>
<evidence type="ECO:0000256" key="5">
    <source>
        <dbReference type="ARBA" id="ARBA00022606"/>
    </source>
</evidence>
<feature type="DNA-binding region" description="Homeobox" evidence="14">
    <location>
        <begin position="71"/>
        <end position="130"/>
    </location>
</feature>
<evidence type="ECO:0000256" key="14">
    <source>
        <dbReference type="PROSITE-ProRule" id="PRU00108"/>
    </source>
</evidence>
<dbReference type="InterPro" id="IPR052294">
    <property type="entry name" value="VSX_homeobox_regulators"/>
</dbReference>
<proteinExistence type="inferred from homology"/>
<evidence type="ECO:0000313" key="20">
    <source>
        <dbReference type="EMBL" id="JAI19319.1"/>
    </source>
</evidence>
<feature type="compositionally biased region" description="Low complexity" evidence="16">
    <location>
        <begin position="238"/>
        <end position="271"/>
    </location>
</feature>